<evidence type="ECO:0000256" key="1">
    <source>
        <dbReference type="ARBA" id="ARBA00013081"/>
    </source>
</evidence>
<keyword evidence="9" id="KW-1185">Reference proteome</keyword>
<gene>
    <name evidence="7" type="ORF">M6B38_208200</name>
    <name evidence="8" type="ORF">M6B38_333590</name>
</gene>
<dbReference type="Gene3D" id="3.60.40.10">
    <property type="entry name" value="PPM-type phosphatase domain"/>
    <property type="match status" value="1"/>
</dbReference>
<evidence type="ECO:0000313" key="8">
    <source>
        <dbReference type="EMBL" id="KAJ6834609.1"/>
    </source>
</evidence>
<dbReference type="GO" id="GO:0004722">
    <property type="term" value="F:protein serine/threonine phosphatase activity"/>
    <property type="evidence" value="ECO:0007669"/>
    <property type="project" value="UniProtKB-EC"/>
</dbReference>
<dbReference type="SUPFAM" id="SSF81606">
    <property type="entry name" value="PP2C-like"/>
    <property type="match status" value="1"/>
</dbReference>
<accession>A0AAX6H0R4</accession>
<dbReference type="Proteomes" id="UP001140949">
    <property type="component" value="Unassembled WGS sequence"/>
</dbReference>
<evidence type="ECO:0000256" key="3">
    <source>
        <dbReference type="ARBA" id="ARBA00022912"/>
    </source>
</evidence>
<dbReference type="PANTHER" id="PTHR47992">
    <property type="entry name" value="PROTEIN PHOSPHATASE"/>
    <property type="match status" value="1"/>
</dbReference>
<proteinExistence type="predicted"/>
<evidence type="ECO:0000256" key="5">
    <source>
        <dbReference type="ARBA" id="ARBA00048336"/>
    </source>
</evidence>
<protein>
    <recommendedName>
        <fullName evidence="1">protein-serine/threonine phosphatase</fullName>
        <ecNumber evidence="1">3.1.3.16</ecNumber>
    </recommendedName>
</protein>
<dbReference type="InterPro" id="IPR001932">
    <property type="entry name" value="PPM-type_phosphatase-like_dom"/>
</dbReference>
<dbReference type="AlphaFoldDB" id="A0AAX6H0R4"/>
<dbReference type="SMART" id="SM00332">
    <property type="entry name" value="PP2Cc"/>
    <property type="match status" value="1"/>
</dbReference>
<feature type="domain" description="PPM-type phosphatase" evidence="6">
    <location>
        <begin position="49"/>
        <end position="266"/>
    </location>
</feature>
<organism evidence="8 9">
    <name type="scientific">Iris pallida</name>
    <name type="common">Sweet iris</name>
    <dbReference type="NCBI Taxonomy" id="29817"/>
    <lineage>
        <taxon>Eukaryota</taxon>
        <taxon>Viridiplantae</taxon>
        <taxon>Streptophyta</taxon>
        <taxon>Embryophyta</taxon>
        <taxon>Tracheophyta</taxon>
        <taxon>Spermatophyta</taxon>
        <taxon>Magnoliopsida</taxon>
        <taxon>Liliopsida</taxon>
        <taxon>Asparagales</taxon>
        <taxon>Iridaceae</taxon>
        <taxon>Iridoideae</taxon>
        <taxon>Irideae</taxon>
        <taxon>Iris</taxon>
    </lineage>
</organism>
<evidence type="ECO:0000259" key="6">
    <source>
        <dbReference type="PROSITE" id="PS51746"/>
    </source>
</evidence>
<name>A0AAX6H0R4_IRIPA</name>
<reference evidence="8" key="1">
    <citation type="journal article" date="2023" name="GigaByte">
        <title>Genome assembly of the bearded iris, Iris pallida Lam.</title>
        <authorList>
            <person name="Bruccoleri R.E."/>
            <person name="Oakeley E.J."/>
            <person name="Faust A.M.E."/>
            <person name="Altorfer M."/>
            <person name="Dessus-Babus S."/>
            <person name="Burckhardt D."/>
            <person name="Oertli M."/>
            <person name="Naumann U."/>
            <person name="Petersen F."/>
            <person name="Wong J."/>
        </authorList>
    </citation>
    <scope>NUCLEOTIDE SEQUENCE</scope>
    <source>
        <strain evidence="8">GSM-AAB239-AS_SAM_17_03QT</strain>
    </source>
</reference>
<dbReference type="EMBL" id="JANAVB010014200">
    <property type="protein sequence ID" value="KAJ6834609.1"/>
    <property type="molecule type" value="Genomic_DNA"/>
</dbReference>
<evidence type="ECO:0000256" key="4">
    <source>
        <dbReference type="ARBA" id="ARBA00047761"/>
    </source>
</evidence>
<keyword evidence="3" id="KW-0904">Protein phosphatase</keyword>
<dbReference type="CDD" id="cd00143">
    <property type="entry name" value="PP2Cc"/>
    <property type="match status" value="1"/>
</dbReference>
<comment type="catalytic activity">
    <reaction evidence="4">
        <text>O-phospho-L-seryl-[protein] + H2O = L-seryl-[protein] + phosphate</text>
        <dbReference type="Rhea" id="RHEA:20629"/>
        <dbReference type="Rhea" id="RHEA-COMP:9863"/>
        <dbReference type="Rhea" id="RHEA-COMP:11604"/>
        <dbReference type="ChEBI" id="CHEBI:15377"/>
        <dbReference type="ChEBI" id="CHEBI:29999"/>
        <dbReference type="ChEBI" id="CHEBI:43474"/>
        <dbReference type="ChEBI" id="CHEBI:83421"/>
        <dbReference type="EC" id="3.1.3.16"/>
    </reaction>
</comment>
<dbReference type="EMBL" id="JANAVB010039819">
    <property type="protein sequence ID" value="KAJ6799231.1"/>
    <property type="molecule type" value="Genomic_DNA"/>
</dbReference>
<reference evidence="8" key="2">
    <citation type="submission" date="2023-04" db="EMBL/GenBank/DDBJ databases">
        <authorList>
            <person name="Bruccoleri R.E."/>
            <person name="Oakeley E.J."/>
            <person name="Faust A.-M."/>
            <person name="Dessus-Babus S."/>
            <person name="Altorfer M."/>
            <person name="Burckhardt D."/>
            <person name="Oertli M."/>
            <person name="Naumann U."/>
            <person name="Petersen F."/>
            <person name="Wong J."/>
        </authorList>
    </citation>
    <scope>NUCLEOTIDE SEQUENCE</scope>
    <source>
        <strain evidence="8">GSM-AAB239-AS_SAM_17_03QT</strain>
        <tissue evidence="8">Leaf</tissue>
    </source>
</reference>
<evidence type="ECO:0000256" key="2">
    <source>
        <dbReference type="ARBA" id="ARBA00022801"/>
    </source>
</evidence>
<comment type="catalytic activity">
    <reaction evidence="5">
        <text>O-phospho-L-threonyl-[protein] + H2O = L-threonyl-[protein] + phosphate</text>
        <dbReference type="Rhea" id="RHEA:47004"/>
        <dbReference type="Rhea" id="RHEA-COMP:11060"/>
        <dbReference type="Rhea" id="RHEA-COMP:11605"/>
        <dbReference type="ChEBI" id="CHEBI:15377"/>
        <dbReference type="ChEBI" id="CHEBI:30013"/>
        <dbReference type="ChEBI" id="CHEBI:43474"/>
        <dbReference type="ChEBI" id="CHEBI:61977"/>
        <dbReference type="EC" id="3.1.3.16"/>
    </reaction>
</comment>
<keyword evidence="2" id="KW-0378">Hydrolase</keyword>
<dbReference type="InterPro" id="IPR036457">
    <property type="entry name" value="PPM-type-like_dom_sf"/>
</dbReference>
<evidence type="ECO:0000313" key="9">
    <source>
        <dbReference type="Proteomes" id="UP001140949"/>
    </source>
</evidence>
<dbReference type="PROSITE" id="PS51746">
    <property type="entry name" value="PPM_2"/>
    <property type="match status" value="1"/>
</dbReference>
<dbReference type="InterPro" id="IPR015655">
    <property type="entry name" value="PP2C"/>
</dbReference>
<dbReference type="Pfam" id="PF00481">
    <property type="entry name" value="PP2C"/>
    <property type="match status" value="2"/>
</dbReference>
<evidence type="ECO:0000313" key="7">
    <source>
        <dbReference type="EMBL" id="KAJ6799231.1"/>
    </source>
</evidence>
<sequence length="267" mass="30216">MAAFKVFLKRLKALKARKFATKAIKNDEETQRIICSGTSHGFHIVDRGDNATGSVLAQRVQIEDTEFWLFGAFDEHMNSGITKYLQTQLFDKNTTEYQIRREAKQVMKKAYLSTRAKIYEEEKAKDIKGSTTALVLNGESLVAASFGGYRAVVCRNGLAAELGRKHQRRQKGRWSITDMLHMKFSSSNKGDKPNKRSRIHITTQKVDQETEFIILASDGVWEVMRNQEAVDLVGHIVDAQKAAECLAEEALNRMSKSTIACIVIRFH</sequence>
<dbReference type="EC" id="3.1.3.16" evidence="1"/>
<comment type="caution">
    <text evidence="8">The sequence shown here is derived from an EMBL/GenBank/DDBJ whole genome shotgun (WGS) entry which is preliminary data.</text>
</comment>